<name>A0A7J7GR58_CAMSI</name>
<evidence type="ECO:0000313" key="2">
    <source>
        <dbReference type="Proteomes" id="UP000593564"/>
    </source>
</evidence>
<evidence type="ECO:0000313" key="1">
    <source>
        <dbReference type="EMBL" id="KAF5941914.1"/>
    </source>
</evidence>
<reference evidence="1 2" key="2">
    <citation type="submission" date="2020-07" db="EMBL/GenBank/DDBJ databases">
        <title>Genome assembly of wild tea tree DASZ reveals pedigree and selection history of tea varieties.</title>
        <authorList>
            <person name="Zhang W."/>
        </authorList>
    </citation>
    <scope>NUCLEOTIDE SEQUENCE [LARGE SCALE GENOMIC DNA]</scope>
    <source>
        <strain evidence="2">cv. G240</strain>
        <tissue evidence="1">Leaf</tissue>
    </source>
</reference>
<organism evidence="1 2">
    <name type="scientific">Camellia sinensis</name>
    <name type="common">Tea plant</name>
    <name type="synonym">Thea sinensis</name>
    <dbReference type="NCBI Taxonomy" id="4442"/>
    <lineage>
        <taxon>Eukaryota</taxon>
        <taxon>Viridiplantae</taxon>
        <taxon>Streptophyta</taxon>
        <taxon>Embryophyta</taxon>
        <taxon>Tracheophyta</taxon>
        <taxon>Spermatophyta</taxon>
        <taxon>Magnoliopsida</taxon>
        <taxon>eudicotyledons</taxon>
        <taxon>Gunneridae</taxon>
        <taxon>Pentapetalae</taxon>
        <taxon>asterids</taxon>
        <taxon>Ericales</taxon>
        <taxon>Theaceae</taxon>
        <taxon>Camellia</taxon>
    </lineage>
</organism>
<comment type="caution">
    <text evidence="1">The sequence shown here is derived from an EMBL/GenBank/DDBJ whole genome shotgun (WGS) entry which is preliminary data.</text>
</comment>
<reference evidence="2" key="1">
    <citation type="journal article" date="2020" name="Nat. Commun.">
        <title>Genome assembly of wild tea tree DASZ reveals pedigree and selection history of tea varieties.</title>
        <authorList>
            <person name="Zhang W."/>
            <person name="Zhang Y."/>
            <person name="Qiu H."/>
            <person name="Guo Y."/>
            <person name="Wan H."/>
            <person name="Zhang X."/>
            <person name="Scossa F."/>
            <person name="Alseekh S."/>
            <person name="Zhang Q."/>
            <person name="Wang P."/>
            <person name="Xu L."/>
            <person name="Schmidt M.H."/>
            <person name="Jia X."/>
            <person name="Li D."/>
            <person name="Zhu A."/>
            <person name="Guo F."/>
            <person name="Chen W."/>
            <person name="Ni D."/>
            <person name="Usadel B."/>
            <person name="Fernie A.R."/>
            <person name="Wen W."/>
        </authorList>
    </citation>
    <scope>NUCLEOTIDE SEQUENCE [LARGE SCALE GENOMIC DNA]</scope>
    <source>
        <strain evidence="2">cv. G240</strain>
    </source>
</reference>
<proteinExistence type="predicted"/>
<dbReference type="Proteomes" id="UP000593564">
    <property type="component" value="Unassembled WGS sequence"/>
</dbReference>
<dbReference type="AlphaFoldDB" id="A0A7J7GR58"/>
<sequence>MTFGSILQQEIPFNTRFNQSSSTLPFIPRNSKASKLSRRNFVREVPPLPFLISIGKLSHCRNNTHKNCCEDEYIEGCQHSAECATDSLVPQACVQGVNNLEN</sequence>
<keyword evidence="2" id="KW-1185">Reference proteome</keyword>
<protein>
    <submittedName>
        <fullName evidence="1">Uncharacterized protein</fullName>
    </submittedName>
</protein>
<gene>
    <name evidence="1" type="ORF">HYC85_019556</name>
</gene>
<dbReference type="EMBL" id="JACBKZ010000009">
    <property type="protein sequence ID" value="KAF5941914.1"/>
    <property type="molecule type" value="Genomic_DNA"/>
</dbReference>
<accession>A0A7J7GR58</accession>